<reference evidence="2 3" key="1">
    <citation type="submission" date="2016-10" db="EMBL/GenBank/DDBJ databases">
        <authorList>
            <person name="de Groot N.N."/>
        </authorList>
    </citation>
    <scope>NUCLEOTIDE SEQUENCE [LARGE SCALE GENOMIC DNA]</scope>
    <source>
        <strain evidence="2 3">DSM 16619</strain>
    </source>
</reference>
<dbReference type="Proteomes" id="UP000198781">
    <property type="component" value="Unassembled WGS sequence"/>
</dbReference>
<dbReference type="RefSeq" id="WP_092743702.1">
    <property type="nucleotide sequence ID" value="NZ_FMZC01000006.1"/>
</dbReference>
<name>A0A1G6UF26_9BURK</name>
<dbReference type="STRING" id="187868.SAMN05192589_10652"/>
<dbReference type="SUPFAM" id="SSF53067">
    <property type="entry name" value="Actin-like ATPase domain"/>
    <property type="match status" value="1"/>
</dbReference>
<accession>A0A1G6UF26</accession>
<comment type="similarity">
    <text evidence="1">Belongs to the ROK (NagC/XylR) family.</text>
</comment>
<evidence type="ECO:0008006" key="4">
    <source>
        <dbReference type="Google" id="ProtNLM"/>
    </source>
</evidence>
<sequence length="368" mass="40135">MASKDKAADVAVSEKEEKAQRELCVLGPHGDLELASVTIDGYSLELRDGDGFVGDNASRTAFREMLDAWRKLFTEMAGKDPLGTKPTREISKQRLDELLEKDGSAARAIEAASEDYALQLAHVVQCFLKHKTWRGVKRVIIGGGFHQSEVGERAIARAAEILKKEKTSIELRTLHHHADEGGLIGWVHLAPPALLQSYDAILAVDIGGTNVRCGIVQTHLHSAPDMSKAEVVIREKWGHADDAPKRDELVEGIAEMLEDLLGYAEKKNIRLAPYVGVACPGLVCEDGSLAGGTQNLPGNWESIRFHLPRDLCERLPYIGQGRTQVCLHNDAVVQGLSELPFTTDVKHWAVLTVGTGLGNASYTNRQGA</sequence>
<dbReference type="Pfam" id="PF00480">
    <property type="entry name" value="ROK"/>
    <property type="match status" value="1"/>
</dbReference>
<dbReference type="InterPro" id="IPR043129">
    <property type="entry name" value="ATPase_NBD"/>
</dbReference>
<protein>
    <recommendedName>
        <fullName evidence="4">ROK family protein</fullName>
    </recommendedName>
</protein>
<gene>
    <name evidence="2" type="ORF">SAMN05192589_10652</name>
</gene>
<proteinExistence type="inferred from homology"/>
<dbReference type="PANTHER" id="PTHR18964:SF149">
    <property type="entry name" value="BIFUNCTIONAL UDP-N-ACETYLGLUCOSAMINE 2-EPIMERASE_N-ACETYLMANNOSAMINE KINASE"/>
    <property type="match status" value="1"/>
</dbReference>
<keyword evidence="3" id="KW-1185">Reference proteome</keyword>
<dbReference type="EMBL" id="FMZC01000006">
    <property type="protein sequence ID" value="SDD39197.1"/>
    <property type="molecule type" value="Genomic_DNA"/>
</dbReference>
<dbReference type="CDD" id="cd23763">
    <property type="entry name" value="ASKHA_ATPase_ROK"/>
    <property type="match status" value="1"/>
</dbReference>
<dbReference type="InterPro" id="IPR000600">
    <property type="entry name" value="ROK"/>
</dbReference>
<evidence type="ECO:0000256" key="1">
    <source>
        <dbReference type="ARBA" id="ARBA00006479"/>
    </source>
</evidence>
<dbReference type="Gene3D" id="3.30.420.40">
    <property type="match status" value="1"/>
</dbReference>
<organism evidence="2 3">
    <name type="scientific">Paracidovorax valerianellae</name>
    <dbReference type="NCBI Taxonomy" id="187868"/>
    <lineage>
        <taxon>Bacteria</taxon>
        <taxon>Pseudomonadati</taxon>
        <taxon>Pseudomonadota</taxon>
        <taxon>Betaproteobacteria</taxon>
        <taxon>Burkholderiales</taxon>
        <taxon>Comamonadaceae</taxon>
        <taxon>Paracidovorax</taxon>
    </lineage>
</organism>
<dbReference type="OrthoDB" id="8626951at2"/>
<evidence type="ECO:0000313" key="2">
    <source>
        <dbReference type="EMBL" id="SDD39197.1"/>
    </source>
</evidence>
<evidence type="ECO:0000313" key="3">
    <source>
        <dbReference type="Proteomes" id="UP000198781"/>
    </source>
</evidence>
<dbReference type="PANTHER" id="PTHR18964">
    <property type="entry name" value="ROK (REPRESSOR, ORF, KINASE) FAMILY"/>
    <property type="match status" value="1"/>
</dbReference>
<dbReference type="AlphaFoldDB" id="A0A1G6UF26"/>